<dbReference type="Proteomes" id="UP000591131">
    <property type="component" value="Unassembled WGS sequence"/>
</dbReference>
<feature type="region of interest" description="Disordered" evidence="9">
    <location>
        <begin position="43"/>
        <end position="68"/>
    </location>
</feature>
<dbReference type="OrthoDB" id="342024at2759"/>
<keyword evidence="4" id="KW-0547">Nucleotide-binding</keyword>
<accession>A0A7J6LWH0</accession>
<comment type="caution">
    <text evidence="11">The sequence shown here is derived from an EMBL/GenBank/DDBJ whole genome shotgun (WGS) entry which is preliminary data.</text>
</comment>
<dbReference type="SUPFAM" id="SSF52540">
    <property type="entry name" value="P-loop containing nucleoside triphosphate hydrolases"/>
    <property type="match status" value="1"/>
</dbReference>
<proteinExistence type="inferred from homology"/>
<dbReference type="AlphaFoldDB" id="A0A7J6LWH0"/>
<dbReference type="PRINTS" id="PR00315">
    <property type="entry name" value="ELONGATNFCT"/>
</dbReference>
<dbReference type="InterPro" id="IPR027417">
    <property type="entry name" value="P-loop_NTPase"/>
</dbReference>
<evidence type="ECO:0000256" key="7">
    <source>
        <dbReference type="ARBA" id="ARBA00023134"/>
    </source>
</evidence>
<evidence type="ECO:0000259" key="10">
    <source>
        <dbReference type="PROSITE" id="PS51722"/>
    </source>
</evidence>
<dbReference type="InterPro" id="IPR054696">
    <property type="entry name" value="GTP-eEF1A_C"/>
</dbReference>
<keyword evidence="3" id="KW-0963">Cytoplasm</keyword>
<sequence>MAHRRVKNIVFDEDLHGDYDDYYDDADYWGEGGDYDEDWSYQAQPKAAAKSKNKAKGSQKHAEKSHEEVVEEVNERVKDAGLLPKERVNQLVRQSSRSLSRAEELVKQDVDAMKSKHEELSEKAPHVPKMCLVVVGHVDSGKSTLMGHLLVELGHVSSREMHRFTRDAAACGKQSFEYAWVLDEGSDERERGVTIDVCVKHFATPKGTTVTLLDAPGHKDFVPNMLLGAVQADFAIVLADVKDFDKGFTRGGQTKEHIRLLRALGISKIIVAINKMDLVDYSQERYDRVHDELETFIEGECGFKKGNVFYLPTAGFVGENLVERKDPRLTAWWHGDTLVTAIDRLAESSSAEGAAAKASLSAPLRIAVADVYKSSSGAQISGRVEQGMFKSGQKVIVLPGRGDDSSACTIRNVYRNGEAMQMGQNSEGYPGDYIDLATLQGLDPNMVNRGSVLCATNSTPCRVSDVIRAKIMVFDTTVPIVKGQKVMLYAHACVESATVSRFIVLEGKKAPVPGTRPKPIKCLTKGDCCTVELRLEHPICTDPIDQKGSMGKATSLSRIVLRDRGETVAAGMIV</sequence>
<keyword evidence="5" id="KW-0378">Hydrolase</keyword>
<dbReference type="GO" id="GO:0005525">
    <property type="term" value="F:GTP binding"/>
    <property type="evidence" value="ECO:0007669"/>
    <property type="project" value="UniProtKB-KW"/>
</dbReference>
<gene>
    <name evidence="11" type="primary">HBS1L</name>
    <name evidence="11" type="ORF">FOL47_005683</name>
</gene>
<evidence type="ECO:0000256" key="9">
    <source>
        <dbReference type="SAM" id="MobiDB-lite"/>
    </source>
</evidence>
<evidence type="ECO:0000256" key="2">
    <source>
        <dbReference type="ARBA" id="ARBA00007249"/>
    </source>
</evidence>
<organism evidence="11 12">
    <name type="scientific">Perkinsus chesapeaki</name>
    <name type="common">Clam parasite</name>
    <name type="synonym">Perkinsus andrewsi</name>
    <dbReference type="NCBI Taxonomy" id="330153"/>
    <lineage>
        <taxon>Eukaryota</taxon>
        <taxon>Sar</taxon>
        <taxon>Alveolata</taxon>
        <taxon>Perkinsozoa</taxon>
        <taxon>Perkinsea</taxon>
        <taxon>Perkinsida</taxon>
        <taxon>Perkinsidae</taxon>
        <taxon>Perkinsus</taxon>
    </lineage>
</organism>
<dbReference type="GO" id="GO:0006412">
    <property type="term" value="P:translation"/>
    <property type="evidence" value="ECO:0007669"/>
    <property type="project" value="UniProtKB-KW"/>
</dbReference>
<dbReference type="Pfam" id="PF00009">
    <property type="entry name" value="GTP_EFTU"/>
    <property type="match status" value="1"/>
</dbReference>
<evidence type="ECO:0000313" key="12">
    <source>
        <dbReference type="Proteomes" id="UP000591131"/>
    </source>
</evidence>
<dbReference type="PROSITE" id="PS51722">
    <property type="entry name" value="G_TR_2"/>
    <property type="match status" value="1"/>
</dbReference>
<dbReference type="Gene3D" id="3.40.50.300">
    <property type="entry name" value="P-loop containing nucleotide triphosphate hydrolases"/>
    <property type="match status" value="1"/>
</dbReference>
<dbReference type="SUPFAM" id="SSF50447">
    <property type="entry name" value="Translation proteins"/>
    <property type="match status" value="1"/>
</dbReference>
<evidence type="ECO:0000256" key="3">
    <source>
        <dbReference type="ARBA" id="ARBA00022490"/>
    </source>
</evidence>
<dbReference type="InterPro" id="IPR050100">
    <property type="entry name" value="TRAFAC_GTPase_members"/>
</dbReference>
<feature type="domain" description="Tr-type G" evidence="10">
    <location>
        <begin position="127"/>
        <end position="350"/>
    </location>
</feature>
<dbReference type="InterPro" id="IPR009000">
    <property type="entry name" value="Transl_B-barrel_sf"/>
</dbReference>
<name>A0A7J6LWH0_PERCH</name>
<evidence type="ECO:0000313" key="11">
    <source>
        <dbReference type="EMBL" id="KAF4663564.1"/>
    </source>
</evidence>
<comment type="subcellular location">
    <subcellularLocation>
        <location evidence="1">Cytoplasm</location>
    </subcellularLocation>
</comment>
<dbReference type="EMBL" id="JAAPAO010000313">
    <property type="protein sequence ID" value="KAF4663564.1"/>
    <property type="molecule type" value="Genomic_DNA"/>
</dbReference>
<protein>
    <submittedName>
        <fullName evidence="11">HBS1-like protein</fullName>
    </submittedName>
</protein>
<dbReference type="Pfam" id="PF22594">
    <property type="entry name" value="GTP-eEF1A_C"/>
    <property type="match status" value="1"/>
</dbReference>
<comment type="catalytic activity">
    <reaction evidence="8">
        <text>GTP + H2O = GDP + phosphate + H(+)</text>
        <dbReference type="Rhea" id="RHEA:19669"/>
        <dbReference type="ChEBI" id="CHEBI:15377"/>
        <dbReference type="ChEBI" id="CHEBI:15378"/>
        <dbReference type="ChEBI" id="CHEBI:37565"/>
        <dbReference type="ChEBI" id="CHEBI:43474"/>
        <dbReference type="ChEBI" id="CHEBI:58189"/>
    </reaction>
    <physiologicalReaction direction="left-to-right" evidence="8">
        <dbReference type="Rhea" id="RHEA:19670"/>
    </physiologicalReaction>
</comment>
<dbReference type="FunFam" id="3.40.50.300:FF:000204">
    <property type="entry name" value="Translation elongation factor Tu"/>
    <property type="match status" value="1"/>
</dbReference>
<comment type="similarity">
    <text evidence="2">Belongs to the TRAFAC class translation factor GTPase superfamily. Classic translation factor GTPase family. EF-Tu/EF-1A subfamily.</text>
</comment>
<keyword evidence="7" id="KW-0342">GTP-binding</keyword>
<evidence type="ECO:0000256" key="6">
    <source>
        <dbReference type="ARBA" id="ARBA00022917"/>
    </source>
</evidence>
<keyword evidence="6" id="KW-0648">Protein biosynthesis</keyword>
<evidence type="ECO:0000256" key="4">
    <source>
        <dbReference type="ARBA" id="ARBA00022741"/>
    </source>
</evidence>
<reference evidence="11 12" key="1">
    <citation type="submission" date="2020-04" db="EMBL/GenBank/DDBJ databases">
        <title>Perkinsus chesapeaki whole genome sequence.</title>
        <authorList>
            <person name="Bogema D.R."/>
        </authorList>
    </citation>
    <scope>NUCLEOTIDE SEQUENCE [LARGE SCALE GENOMIC DNA]</scope>
    <source>
        <strain evidence="11">ATCC PRA-425</strain>
    </source>
</reference>
<dbReference type="InterPro" id="IPR000795">
    <property type="entry name" value="T_Tr_GTP-bd_dom"/>
</dbReference>
<dbReference type="GO" id="GO:0003924">
    <property type="term" value="F:GTPase activity"/>
    <property type="evidence" value="ECO:0007669"/>
    <property type="project" value="InterPro"/>
</dbReference>
<evidence type="ECO:0000256" key="1">
    <source>
        <dbReference type="ARBA" id="ARBA00004496"/>
    </source>
</evidence>
<feature type="compositionally biased region" description="Basic residues" evidence="9">
    <location>
        <begin position="49"/>
        <end position="59"/>
    </location>
</feature>
<dbReference type="InterPro" id="IPR009001">
    <property type="entry name" value="Transl_elong_EF1A/Init_IF2_C"/>
</dbReference>
<dbReference type="PANTHER" id="PTHR23115">
    <property type="entry name" value="TRANSLATION FACTOR"/>
    <property type="match status" value="1"/>
</dbReference>
<keyword evidence="12" id="KW-1185">Reference proteome</keyword>
<evidence type="ECO:0000256" key="5">
    <source>
        <dbReference type="ARBA" id="ARBA00022801"/>
    </source>
</evidence>
<evidence type="ECO:0000256" key="8">
    <source>
        <dbReference type="ARBA" id="ARBA00049117"/>
    </source>
</evidence>
<dbReference type="GO" id="GO:0005737">
    <property type="term" value="C:cytoplasm"/>
    <property type="evidence" value="ECO:0007669"/>
    <property type="project" value="UniProtKB-SubCell"/>
</dbReference>
<dbReference type="Gene3D" id="2.40.30.10">
    <property type="entry name" value="Translation factors"/>
    <property type="match status" value="2"/>
</dbReference>
<dbReference type="SUPFAM" id="SSF50465">
    <property type="entry name" value="EF-Tu/eEF-1alpha/eIF2-gamma C-terminal domain"/>
    <property type="match status" value="1"/>
</dbReference>